<keyword evidence="2" id="KW-1185">Reference proteome</keyword>
<dbReference type="AlphaFoldDB" id="A0A136IM16"/>
<evidence type="ECO:0000313" key="2">
    <source>
        <dbReference type="Proteomes" id="UP000070501"/>
    </source>
</evidence>
<name>A0A136IM16_9PEZI</name>
<proteinExistence type="predicted"/>
<protein>
    <submittedName>
        <fullName evidence="1">Uncharacterized protein</fullName>
    </submittedName>
</protein>
<evidence type="ECO:0000313" key="1">
    <source>
        <dbReference type="EMBL" id="KXJ86011.1"/>
    </source>
</evidence>
<dbReference type="EMBL" id="KQ964271">
    <property type="protein sequence ID" value="KXJ86011.1"/>
    <property type="molecule type" value="Genomic_DNA"/>
</dbReference>
<organism evidence="1 2">
    <name type="scientific">Microdochium bolleyi</name>
    <dbReference type="NCBI Taxonomy" id="196109"/>
    <lineage>
        <taxon>Eukaryota</taxon>
        <taxon>Fungi</taxon>
        <taxon>Dikarya</taxon>
        <taxon>Ascomycota</taxon>
        <taxon>Pezizomycotina</taxon>
        <taxon>Sordariomycetes</taxon>
        <taxon>Xylariomycetidae</taxon>
        <taxon>Xylariales</taxon>
        <taxon>Microdochiaceae</taxon>
        <taxon>Microdochium</taxon>
    </lineage>
</organism>
<dbReference type="Proteomes" id="UP000070501">
    <property type="component" value="Unassembled WGS sequence"/>
</dbReference>
<reference evidence="2" key="1">
    <citation type="submission" date="2016-02" db="EMBL/GenBank/DDBJ databases">
        <title>Draft genome sequence of Microdochium bolleyi, a fungal endophyte of beachgrass.</title>
        <authorList>
            <consortium name="DOE Joint Genome Institute"/>
            <person name="David A.S."/>
            <person name="May G."/>
            <person name="Haridas S."/>
            <person name="Lim J."/>
            <person name="Wang M."/>
            <person name="Labutti K."/>
            <person name="Lipzen A."/>
            <person name="Barry K."/>
            <person name="Grigoriev I.V."/>
        </authorList>
    </citation>
    <scope>NUCLEOTIDE SEQUENCE [LARGE SCALE GENOMIC DNA]</scope>
    <source>
        <strain evidence="2">J235TASD1</strain>
    </source>
</reference>
<sequence length="351" mass="39397">MPRESAQPTMISEVLRRPYKIRSRLGRQRSPTRRQLCRDLTTQNEALAIFYDRQTHIDAASLGTTRLAIVHHAEISAELTAARATMQAQERSLAALAATRSESPSSDTSLEARSHVVTVAILRRLAQIFHERRAHPTDVNGLSETFTHWDGTRCQATDLMAYRILAIPRLKNNTTFGMMAKSIRRQITAISPRFSHLASEDIKSFDLVDNSLIDRRTHCVIERLRLQGHANKMPSHLITAGENSHMASVFDILRPIDAAKRHLRPFYCSSKDRPGCCGPAVITIANQLYNAGFRDAQCFPKRHDLAGESDHVTFSFLVRSVTSTCSPVIIDLMDSETNQWTIQNTPPSLDS</sequence>
<accession>A0A136IM16</accession>
<dbReference type="InParanoid" id="A0A136IM16"/>
<gene>
    <name evidence="1" type="ORF">Micbo1qcDRAFT_180223</name>
</gene>